<protein>
    <recommendedName>
        <fullName evidence="1">Cell division coordinator CpoB</fullName>
    </recommendedName>
</protein>
<dbReference type="AlphaFoldDB" id="A0A1X6ZMQ9"/>
<dbReference type="OrthoDB" id="9763909at2"/>
<keyword evidence="1" id="KW-0732">Signal</keyword>
<dbReference type="Pfam" id="PF13174">
    <property type="entry name" value="TPR_6"/>
    <property type="match status" value="1"/>
</dbReference>
<proteinExistence type="inferred from homology"/>
<feature type="coiled-coil region" evidence="1">
    <location>
        <begin position="28"/>
        <end position="95"/>
    </location>
</feature>
<dbReference type="Proteomes" id="UP000193207">
    <property type="component" value="Unassembled WGS sequence"/>
</dbReference>
<keyword evidence="1" id="KW-0131">Cell cycle</keyword>
<dbReference type="InterPro" id="IPR011990">
    <property type="entry name" value="TPR-like_helical_dom_sf"/>
</dbReference>
<comment type="function">
    <text evidence="1">Mediates coordination of peptidoglycan synthesis and outer membrane constriction during cell division.</text>
</comment>
<dbReference type="InterPro" id="IPR034706">
    <property type="entry name" value="CpoB"/>
</dbReference>
<keyword evidence="1" id="KW-0132">Cell division</keyword>
<dbReference type="NCBIfam" id="TIGR02795">
    <property type="entry name" value="tol_pal_ybgF"/>
    <property type="match status" value="1"/>
</dbReference>
<evidence type="ECO:0000256" key="1">
    <source>
        <dbReference type="HAMAP-Rule" id="MF_02066"/>
    </source>
</evidence>
<evidence type="ECO:0000313" key="3">
    <source>
        <dbReference type="EMBL" id="SLN55852.1"/>
    </source>
</evidence>
<dbReference type="RefSeq" id="WP_085818601.1">
    <property type="nucleotide sequence ID" value="NZ_FWFU01000004.1"/>
</dbReference>
<feature type="compositionally biased region" description="Low complexity" evidence="2">
    <location>
        <begin position="147"/>
        <end position="156"/>
    </location>
</feature>
<keyword evidence="1" id="KW-0574">Periplasm</keyword>
<organism evidence="3 4">
    <name type="scientific">Roseovarius halotolerans</name>
    <dbReference type="NCBI Taxonomy" id="505353"/>
    <lineage>
        <taxon>Bacteria</taxon>
        <taxon>Pseudomonadati</taxon>
        <taxon>Pseudomonadota</taxon>
        <taxon>Alphaproteobacteria</taxon>
        <taxon>Rhodobacterales</taxon>
        <taxon>Roseobacteraceae</taxon>
        <taxon>Roseovarius</taxon>
    </lineage>
</organism>
<feature type="region of interest" description="Disordered" evidence="2">
    <location>
        <begin position="125"/>
        <end position="156"/>
    </location>
</feature>
<name>A0A1X6ZMQ9_9RHOB</name>
<evidence type="ECO:0000256" key="2">
    <source>
        <dbReference type="SAM" id="MobiDB-lite"/>
    </source>
</evidence>
<dbReference type="Pfam" id="PF13432">
    <property type="entry name" value="TPR_16"/>
    <property type="match status" value="1"/>
</dbReference>
<reference evidence="3 4" key="1">
    <citation type="submission" date="2017-03" db="EMBL/GenBank/DDBJ databases">
        <authorList>
            <person name="Afonso C.L."/>
            <person name="Miller P.J."/>
            <person name="Scott M.A."/>
            <person name="Spackman E."/>
            <person name="Goraichik I."/>
            <person name="Dimitrov K.M."/>
            <person name="Suarez D.L."/>
            <person name="Swayne D.E."/>
        </authorList>
    </citation>
    <scope>NUCLEOTIDE SEQUENCE [LARGE SCALE GENOMIC DNA]</scope>
    <source>
        <strain evidence="3 4">CECT 8110</strain>
    </source>
</reference>
<dbReference type="HAMAP" id="MF_02066">
    <property type="entry name" value="CpoB"/>
    <property type="match status" value="1"/>
</dbReference>
<feature type="chain" id="PRO_5013416946" description="Cell division coordinator CpoB" evidence="1">
    <location>
        <begin position="24"/>
        <end position="288"/>
    </location>
</feature>
<dbReference type="GO" id="GO:0030288">
    <property type="term" value="C:outer membrane-bounded periplasmic space"/>
    <property type="evidence" value="ECO:0007669"/>
    <property type="project" value="UniProtKB-UniRule"/>
</dbReference>
<accession>A0A1X6ZMQ9</accession>
<dbReference type="SUPFAM" id="SSF48452">
    <property type="entry name" value="TPR-like"/>
    <property type="match status" value="1"/>
</dbReference>
<dbReference type="EMBL" id="FWFU01000004">
    <property type="protein sequence ID" value="SLN55852.1"/>
    <property type="molecule type" value="Genomic_DNA"/>
</dbReference>
<comment type="subcellular location">
    <subcellularLocation>
        <location evidence="1">Periplasm</location>
    </subcellularLocation>
</comment>
<gene>
    <name evidence="3" type="primary">bamD_2</name>
    <name evidence="1" type="synonym">cpoB</name>
    <name evidence="3" type="ORF">ROH8110_03042</name>
</gene>
<keyword evidence="1" id="KW-0175">Coiled coil</keyword>
<dbReference type="InterPro" id="IPR014162">
    <property type="entry name" value="CpoB_C"/>
</dbReference>
<dbReference type="InterPro" id="IPR019734">
    <property type="entry name" value="TPR_rpt"/>
</dbReference>
<sequence precursor="true">MRRFIAVLTLVTLSFPTVSGAQANDETLADIRQELSVLYVELRKLKRELNTTGSAGQLSAGGTLLDRVNAIESELQRLTAKTEQLEHRVQSVAEDGANRVSDLEFRLCELEADCDIGALGEGSTLGGIETGPSAEMAAGEGAGDGTGQDAASGGDADMPQLAVSEEADFERAKAELDAGNFAEAAEQFATFQRSYPGGPLTARAGLMRGEALEKSGQLKEAARAYLDTFSADQAGPDAPKALSRLGWALGQLGQVEQACVTLSEVGNRFPDAAAVSEARATMSDLGCQ</sequence>
<comment type="similarity">
    <text evidence="1">Belongs to the CpoB family.</text>
</comment>
<keyword evidence="4" id="KW-1185">Reference proteome</keyword>
<dbReference type="Gene3D" id="1.25.40.10">
    <property type="entry name" value="Tetratricopeptide repeat domain"/>
    <property type="match status" value="1"/>
</dbReference>
<feature type="signal peptide" evidence="1">
    <location>
        <begin position="1"/>
        <end position="23"/>
    </location>
</feature>
<evidence type="ECO:0000313" key="4">
    <source>
        <dbReference type="Proteomes" id="UP000193207"/>
    </source>
</evidence>
<dbReference type="GO" id="GO:0043093">
    <property type="term" value="P:FtsZ-dependent cytokinesis"/>
    <property type="evidence" value="ECO:0007669"/>
    <property type="project" value="UniProtKB-UniRule"/>
</dbReference>